<name>A0ACA9UAN8_BIOOC</name>
<sequence>MANQRQIPSFSELPVDKKGPHGNAWGLWGPDDQLGTLNYLTSDVVAKAVKEQVQTGQRISLNWSLSGPIYPRFARKIFDLKLLNKAPHKHAHDDEWHFNSQCSSQWDGGRHYAYQEEALYFMGRTAEEFAVSPEPNGIQRGSHISSVDSLRLTRMGDRHVKAGEGDILVVRSGYILQYETMALEKKDLLNEKYKTEKPENIGVRPSKRFLEFLWNRRLSAVAGDSRSFEAWPCTELEWHFHEWLLAGWGMPIGELFDLEELSRLCRSHKRYIFFMSSSPMNAPGAVASPPNALAYF</sequence>
<proteinExistence type="predicted"/>
<comment type="caution">
    <text evidence="1">The sequence shown here is derived from an EMBL/GenBank/DDBJ whole genome shotgun (WGS) entry which is preliminary data.</text>
</comment>
<protein>
    <submittedName>
        <fullName evidence="1">Uncharacterized protein</fullName>
    </submittedName>
</protein>
<evidence type="ECO:0000313" key="2">
    <source>
        <dbReference type="Proteomes" id="UP000836387"/>
    </source>
</evidence>
<dbReference type="EMBL" id="CADEHS020000167">
    <property type="protein sequence ID" value="CAG9950396.1"/>
    <property type="molecule type" value="Genomic_DNA"/>
</dbReference>
<keyword evidence="2" id="KW-1185">Reference proteome</keyword>
<organism evidence="1 2">
    <name type="scientific">Clonostachys rosea f. rosea IK726</name>
    <dbReference type="NCBI Taxonomy" id="1349383"/>
    <lineage>
        <taxon>Eukaryota</taxon>
        <taxon>Fungi</taxon>
        <taxon>Dikarya</taxon>
        <taxon>Ascomycota</taxon>
        <taxon>Pezizomycotina</taxon>
        <taxon>Sordariomycetes</taxon>
        <taxon>Hypocreomycetidae</taxon>
        <taxon>Hypocreales</taxon>
        <taxon>Bionectriaceae</taxon>
        <taxon>Clonostachys</taxon>
    </lineage>
</organism>
<reference evidence="1" key="2">
    <citation type="submission" date="2021-10" db="EMBL/GenBank/DDBJ databases">
        <authorList>
            <person name="Piombo E."/>
        </authorList>
    </citation>
    <scope>NUCLEOTIDE SEQUENCE</scope>
</reference>
<accession>A0ACA9UAN8</accession>
<gene>
    <name evidence="1" type="ORF">CRV2_00018552</name>
</gene>
<evidence type="ECO:0000313" key="1">
    <source>
        <dbReference type="EMBL" id="CAG9950396.1"/>
    </source>
</evidence>
<dbReference type="Proteomes" id="UP000836387">
    <property type="component" value="Unassembled WGS sequence"/>
</dbReference>
<reference evidence="1" key="1">
    <citation type="submission" date="2020-04" db="EMBL/GenBank/DDBJ databases">
        <authorList>
            <person name="Broberg M."/>
        </authorList>
    </citation>
    <scope>NUCLEOTIDE SEQUENCE</scope>
</reference>